<dbReference type="InterPro" id="IPR050697">
    <property type="entry name" value="Adenylyl/Guanylyl_Cyclase_3/4"/>
</dbReference>
<dbReference type="CDD" id="cd07302">
    <property type="entry name" value="CHD"/>
    <property type="match status" value="1"/>
</dbReference>
<keyword evidence="1" id="KW-0472">Membrane</keyword>
<evidence type="ECO:0000256" key="1">
    <source>
        <dbReference type="SAM" id="Phobius"/>
    </source>
</evidence>
<feature type="transmembrane region" description="Helical" evidence="1">
    <location>
        <begin position="393"/>
        <end position="413"/>
    </location>
</feature>
<evidence type="ECO:0000313" key="4">
    <source>
        <dbReference type="Proteomes" id="UP001209681"/>
    </source>
</evidence>
<keyword evidence="1" id="KW-1133">Transmembrane helix</keyword>
<dbReference type="SMART" id="SM00044">
    <property type="entry name" value="CYCc"/>
    <property type="match status" value="1"/>
</dbReference>
<reference evidence="3 4" key="1">
    <citation type="submission" date="2022-11" db="EMBL/GenBank/DDBJ databases">
        <title>Desulfobotulus tamanensis H1 sp. nov. - anaerobic, alkaliphilic, sulphate reducing bacterium isolated from terrestrial mud volcano.</title>
        <authorList>
            <person name="Frolova A."/>
            <person name="Merkel A.Y."/>
            <person name="Slobodkin A.I."/>
        </authorList>
    </citation>
    <scope>NUCLEOTIDE SEQUENCE [LARGE SCALE GENOMIC DNA]</scope>
    <source>
        <strain evidence="3 4">H1</strain>
    </source>
</reference>
<dbReference type="InterPro" id="IPR007890">
    <property type="entry name" value="CHASE2"/>
</dbReference>
<sequence length="702" mass="76418">MRKGPARNLLAYRCLLATSLATGLASLLFFTGLGNGIEWKSFDLRARIMAGPAPSTSGIILILVDQNSLDWARENSQLPWPWPREIWAHILDFCHSRGVRAVGMDILFTEPSFYGEYDDAALALAAQRFGPVAGAMFLGHTTGTTTSYPPDLPQPPLLQGKEPPARTRASMAHGNLAASWRIPGNVGLNPDADGVYRNMRAFTSFDGRAFPSLGLATWLAAHPEVSIVYGEKRIIIDQRTIPLNHNHETRLRFRGPSRTHTAIPAGAILRSAILEMQGHDADLPEADRLKDAYVLIGYSAPGLHDLAPVPLDGAYPGVEVHATFLDNFLSNDFLDDMKTLPFLSLVIILSAAASLLVLAVPATAMAATALTLSFALPVVISLALYAVGSILPLTPLMAGMLMAVTASIFINYTTEGQQKRFIKNAFSQYLSPAVIDELLLNPGKLRLGGEKKEISIFFSDLEGFTTLSEGMDPESLTSFLNHYLSAMTDIILESGGTVDKYEGDAIIAFWNAPLAIHDHAERAVRAALCCQDCLEAMATDLRQWTERPVRMRIGINTGPAVVGNLGSSKRFDYTMLGDSVNLAARLEGVNKVFGTRILIAESTAAHLSSHIRLREIARVQVVGKERSIRIFEPAWAELPSGDFATFGRGLDAFYTGNLTEAINFFGLIASTDPPARAYMEKIKQISADPATPWSGLWILDQK</sequence>
<dbReference type="InterPro" id="IPR001054">
    <property type="entry name" value="A/G_cyclase"/>
</dbReference>
<comment type="caution">
    <text evidence="3">The sequence shown here is derived from an EMBL/GenBank/DDBJ whole genome shotgun (WGS) entry which is preliminary data.</text>
</comment>
<gene>
    <name evidence="3" type="ORF">OOT00_04830</name>
</gene>
<feature type="domain" description="Guanylate cyclase" evidence="2">
    <location>
        <begin position="455"/>
        <end position="587"/>
    </location>
</feature>
<dbReference type="Pfam" id="PF05226">
    <property type="entry name" value="CHASE2"/>
    <property type="match status" value="1"/>
</dbReference>
<dbReference type="SMART" id="SM01080">
    <property type="entry name" value="CHASE2"/>
    <property type="match status" value="1"/>
</dbReference>
<evidence type="ECO:0000259" key="2">
    <source>
        <dbReference type="PROSITE" id="PS50125"/>
    </source>
</evidence>
<dbReference type="RefSeq" id="WP_265424180.1">
    <property type="nucleotide sequence ID" value="NZ_JAPFPW010000004.1"/>
</dbReference>
<dbReference type="PANTHER" id="PTHR43081">
    <property type="entry name" value="ADENYLATE CYCLASE, TERMINAL-DIFFERENTIATION SPECIFIC-RELATED"/>
    <property type="match status" value="1"/>
</dbReference>
<proteinExistence type="predicted"/>
<name>A0ABT3N771_9BACT</name>
<dbReference type="EMBL" id="JAPFPW010000004">
    <property type="protein sequence ID" value="MCW7753309.1"/>
    <property type="molecule type" value="Genomic_DNA"/>
</dbReference>
<dbReference type="PROSITE" id="PS50125">
    <property type="entry name" value="GUANYLATE_CYCLASE_2"/>
    <property type="match status" value="1"/>
</dbReference>
<feature type="transmembrane region" description="Helical" evidence="1">
    <location>
        <begin position="367"/>
        <end position="387"/>
    </location>
</feature>
<dbReference type="Gene3D" id="3.30.70.1230">
    <property type="entry name" value="Nucleotide cyclase"/>
    <property type="match status" value="1"/>
</dbReference>
<dbReference type="Proteomes" id="UP001209681">
    <property type="component" value="Unassembled WGS sequence"/>
</dbReference>
<dbReference type="InterPro" id="IPR029787">
    <property type="entry name" value="Nucleotide_cyclase"/>
</dbReference>
<keyword evidence="1" id="KW-0812">Transmembrane</keyword>
<accession>A0ABT3N771</accession>
<organism evidence="3 4">
    <name type="scientific">Desulfobotulus pelophilus</name>
    <dbReference type="NCBI Taxonomy" id="2823377"/>
    <lineage>
        <taxon>Bacteria</taxon>
        <taxon>Pseudomonadati</taxon>
        <taxon>Thermodesulfobacteriota</taxon>
        <taxon>Desulfobacteria</taxon>
        <taxon>Desulfobacterales</taxon>
        <taxon>Desulfobacteraceae</taxon>
        <taxon>Desulfobotulus</taxon>
    </lineage>
</organism>
<feature type="transmembrane region" description="Helical" evidence="1">
    <location>
        <begin position="340"/>
        <end position="360"/>
    </location>
</feature>
<dbReference type="SUPFAM" id="SSF55073">
    <property type="entry name" value="Nucleotide cyclase"/>
    <property type="match status" value="1"/>
</dbReference>
<evidence type="ECO:0000313" key="3">
    <source>
        <dbReference type="EMBL" id="MCW7753309.1"/>
    </source>
</evidence>
<protein>
    <submittedName>
        <fullName evidence="3">Adenylate/guanylate cyclase domain-containing protein</fullName>
    </submittedName>
</protein>
<keyword evidence="4" id="KW-1185">Reference proteome</keyword>
<dbReference type="PANTHER" id="PTHR43081:SF1">
    <property type="entry name" value="ADENYLATE CYCLASE, TERMINAL-DIFFERENTIATION SPECIFIC"/>
    <property type="match status" value="1"/>
</dbReference>
<dbReference type="Pfam" id="PF00211">
    <property type="entry name" value="Guanylate_cyc"/>
    <property type="match status" value="1"/>
</dbReference>